<organism evidence="2">
    <name type="scientific">marine sediment metagenome</name>
    <dbReference type="NCBI Taxonomy" id="412755"/>
    <lineage>
        <taxon>unclassified sequences</taxon>
        <taxon>metagenomes</taxon>
        <taxon>ecological metagenomes</taxon>
    </lineage>
</organism>
<feature type="region of interest" description="Disordered" evidence="1">
    <location>
        <begin position="1"/>
        <end position="87"/>
    </location>
</feature>
<protein>
    <submittedName>
        <fullName evidence="2">Uncharacterized protein</fullName>
    </submittedName>
</protein>
<feature type="non-terminal residue" evidence="2">
    <location>
        <position position="1"/>
    </location>
</feature>
<feature type="compositionally biased region" description="Low complexity" evidence="1">
    <location>
        <begin position="29"/>
        <end position="40"/>
    </location>
</feature>
<evidence type="ECO:0000256" key="1">
    <source>
        <dbReference type="SAM" id="MobiDB-lite"/>
    </source>
</evidence>
<sequence length="87" mass="9342">SDLRKRITGKDGDDRYKDGYTKGLKEGKTAQAAQTKAQQGKEGGPNLAPSKPGGGGKSPEQTWLDEGSPMSGPVYDSYQAWRKEQGL</sequence>
<feature type="compositionally biased region" description="Basic and acidic residues" evidence="1">
    <location>
        <begin position="1"/>
        <end position="28"/>
    </location>
</feature>
<name>A0A0F9E307_9ZZZZ</name>
<evidence type="ECO:0000313" key="2">
    <source>
        <dbReference type="EMBL" id="KKL68413.1"/>
    </source>
</evidence>
<dbReference type="EMBL" id="LAZR01026537">
    <property type="protein sequence ID" value="KKL68413.1"/>
    <property type="molecule type" value="Genomic_DNA"/>
</dbReference>
<proteinExistence type="predicted"/>
<gene>
    <name evidence="2" type="ORF">LCGC14_2125200</name>
</gene>
<comment type="caution">
    <text evidence="2">The sequence shown here is derived from an EMBL/GenBank/DDBJ whole genome shotgun (WGS) entry which is preliminary data.</text>
</comment>
<reference evidence="2" key="1">
    <citation type="journal article" date="2015" name="Nature">
        <title>Complex archaea that bridge the gap between prokaryotes and eukaryotes.</title>
        <authorList>
            <person name="Spang A."/>
            <person name="Saw J.H."/>
            <person name="Jorgensen S.L."/>
            <person name="Zaremba-Niedzwiedzka K."/>
            <person name="Martijn J."/>
            <person name="Lind A.E."/>
            <person name="van Eijk R."/>
            <person name="Schleper C."/>
            <person name="Guy L."/>
            <person name="Ettema T.J."/>
        </authorList>
    </citation>
    <scope>NUCLEOTIDE SEQUENCE</scope>
</reference>
<accession>A0A0F9E307</accession>
<dbReference type="AlphaFoldDB" id="A0A0F9E307"/>